<dbReference type="EMBL" id="CP114014">
    <property type="protein sequence ID" value="XAY05266.1"/>
    <property type="molecule type" value="Genomic_DNA"/>
</dbReference>
<organism evidence="5">
    <name type="scientific">Paraconexibacter sp. AEG42_29</name>
    <dbReference type="NCBI Taxonomy" id="2997339"/>
    <lineage>
        <taxon>Bacteria</taxon>
        <taxon>Bacillati</taxon>
        <taxon>Actinomycetota</taxon>
        <taxon>Thermoleophilia</taxon>
        <taxon>Solirubrobacterales</taxon>
        <taxon>Paraconexibacteraceae</taxon>
        <taxon>Paraconexibacter</taxon>
    </lineage>
</organism>
<dbReference type="Gene3D" id="3.30.300.30">
    <property type="match status" value="1"/>
</dbReference>
<dbReference type="InterPro" id="IPR045851">
    <property type="entry name" value="AMP-bd_C_sf"/>
</dbReference>
<dbReference type="Pfam" id="PF13193">
    <property type="entry name" value="AMP-binding_C"/>
    <property type="match status" value="1"/>
</dbReference>
<dbReference type="GO" id="GO:0004467">
    <property type="term" value="F:long-chain fatty acid-CoA ligase activity"/>
    <property type="evidence" value="ECO:0007669"/>
    <property type="project" value="UniProtKB-EC"/>
</dbReference>
<dbReference type="SUPFAM" id="SSF56801">
    <property type="entry name" value="Acetyl-CoA synthetase-like"/>
    <property type="match status" value="1"/>
</dbReference>
<evidence type="ECO:0000256" key="1">
    <source>
        <dbReference type="ARBA" id="ARBA00006432"/>
    </source>
</evidence>
<feature type="domain" description="AMP-binding enzyme C-terminal" evidence="4">
    <location>
        <begin position="456"/>
        <end position="531"/>
    </location>
</feature>
<dbReference type="Gene3D" id="3.40.50.12780">
    <property type="entry name" value="N-terminal domain of ligase-like"/>
    <property type="match status" value="1"/>
</dbReference>
<evidence type="ECO:0000256" key="2">
    <source>
        <dbReference type="ARBA" id="ARBA00022598"/>
    </source>
</evidence>
<dbReference type="PANTHER" id="PTHR43201:SF5">
    <property type="entry name" value="MEDIUM-CHAIN ACYL-COA LIGASE ACSF2, MITOCHONDRIAL"/>
    <property type="match status" value="1"/>
</dbReference>
<dbReference type="InterPro" id="IPR000873">
    <property type="entry name" value="AMP-dep_synth/lig_dom"/>
</dbReference>
<evidence type="ECO:0000259" key="3">
    <source>
        <dbReference type="Pfam" id="PF00501"/>
    </source>
</evidence>
<feature type="domain" description="AMP-dependent synthetase/ligase" evidence="3">
    <location>
        <begin position="59"/>
        <end position="408"/>
    </location>
</feature>
<dbReference type="KEGG" id="parq:DSM112329_02112"/>
<sequence>MKLVNRLADPAQRASLEARSLRALARAGALGLENPHKFAQILNAMRSYGPYGAAPRIAALRHGGQTAIADEFGQITFDEFEEQINRLTSAWMQKGLGPGATIGILCRNHRAPLIASFAASRLGANAVWLNTAFSTRQVTEVAEREGVDFLVYDIEFTDAVAGISPARGKLACATEDAGDDELRKLIAGGDPRLTPAPAKPGRIVLLTSGTTGTPKGAPRPEPKSLTIPGALLDRMPMKAREATVIGPPLFHGTGLVIALLAISLGSTLVLRRKFEAGQFLDDLATHKATGACVVPIMLQRVLALGEEDVRRRDLSALRVVFCAGSQLPAEVATKAQALLGPVIYNLYGSTEVSVATLATPEDVRVAPQSVGRPALGAKIRIFDEAGKELPQGQTGRIFVGTTSPFEGYTGGGKKDVIDGLMSTGDVGHFDANGRLFIDGRDDEMIVSGGENVFPREVEELLVTHEAIADAAAIGVDDEDFGKRLRAFVVLKPGQDVSEEAVQAFVKDNLARYKSPREVLFLDDLPRNPTGKILKRELAELEVPSST</sequence>
<reference evidence="5" key="1">
    <citation type="submission" date="2022-12" db="EMBL/GenBank/DDBJ databases">
        <title>Paraconexibacter alkalitolerans sp. nov. and Baekduia alba sp. nov., isolated from soil and emended description of the genera Paraconexibacter (Chun et al., 2020) and Baekduia (An et al., 2020).</title>
        <authorList>
            <person name="Vieira S."/>
            <person name="Huber K.J."/>
            <person name="Geppert A."/>
            <person name="Wolf J."/>
            <person name="Neumann-Schaal M."/>
            <person name="Muesken M."/>
            <person name="Overmann J."/>
        </authorList>
    </citation>
    <scope>NUCLEOTIDE SEQUENCE</scope>
    <source>
        <strain evidence="5">AEG42_29</strain>
    </source>
</reference>
<dbReference type="Pfam" id="PF00501">
    <property type="entry name" value="AMP-binding"/>
    <property type="match status" value="1"/>
</dbReference>
<dbReference type="FunFam" id="3.30.300.30:FF:000008">
    <property type="entry name" value="2,3-dihydroxybenzoate-AMP ligase"/>
    <property type="match status" value="1"/>
</dbReference>
<comment type="similarity">
    <text evidence="1">Belongs to the ATP-dependent AMP-binding enzyme family.</text>
</comment>
<accession>A0AAU7AU88</accession>
<dbReference type="AlphaFoldDB" id="A0AAU7AU88"/>
<dbReference type="CDD" id="cd04433">
    <property type="entry name" value="AFD_class_I"/>
    <property type="match status" value="1"/>
</dbReference>
<evidence type="ECO:0000259" key="4">
    <source>
        <dbReference type="Pfam" id="PF13193"/>
    </source>
</evidence>
<keyword evidence="2 5" id="KW-0436">Ligase</keyword>
<gene>
    <name evidence="5" type="primary">lcfB_4</name>
    <name evidence="5" type="ORF">DSM112329_02112</name>
</gene>
<name>A0AAU7AU88_9ACTN</name>
<dbReference type="InterPro" id="IPR042099">
    <property type="entry name" value="ANL_N_sf"/>
</dbReference>
<dbReference type="InterPro" id="IPR020845">
    <property type="entry name" value="AMP-binding_CS"/>
</dbReference>
<proteinExistence type="inferred from homology"/>
<dbReference type="PANTHER" id="PTHR43201">
    <property type="entry name" value="ACYL-COA SYNTHETASE"/>
    <property type="match status" value="1"/>
</dbReference>
<dbReference type="RefSeq" id="WP_354701780.1">
    <property type="nucleotide sequence ID" value="NZ_CP114014.1"/>
</dbReference>
<evidence type="ECO:0000313" key="5">
    <source>
        <dbReference type="EMBL" id="XAY05266.1"/>
    </source>
</evidence>
<dbReference type="GO" id="GO:0031956">
    <property type="term" value="F:medium-chain fatty acid-CoA ligase activity"/>
    <property type="evidence" value="ECO:0007669"/>
    <property type="project" value="TreeGrafter"/>
</dbReference>
<dbReference type="EC" id="6.2.1.3" evidence="5"/>
<dbReference type="PROSITE" id="PS00455">
    <property type="entry name" value="AMP_BINDING"/>
    <property type="match status" value="1"/>
</dbReference>
<protein>
    <submittedName>
        <fullName evidence="5">Long-chain-fatty-acid--CoA ligase</fullName>
        <ecNumber evidence="5">6.2.1.3</ecNumber>
    </submittedName>
</protein>
<dbReference type="InterPro" id="IPR025110">
    <property type="entry name" value="AMP-bd_C"/>
</dbReference>